<keyword evidence="5 7" id="KW-1133">Transmembrane helix</keyword>
<feature type="transmembrane region" description="Helical" evidence="7">
    <location>
        <begin position="160"/>
        <end position="184"/>
    </location>
</feature>
<dbReference type="PANTHER" id="PTHR23513:SF11">
    <property type="entry name" value="STAPHYLOFERRIN A TRANSPORTER"/>
    <property type="match status" value="1"/>
</dbReference>
<feature type="transmembrane region" description="Helical" evidence="7">
    <location>
        <begin position="74"/>
        <end position="94"/>
    </location>
</feature>
<dbReference type="AlphaFoldDB" id="A0A917T6I3"/>
<evidence type="ECO:0000256" key="4">
    <source>
        <dbReference type="ARBA" id="ARBA00022692"/>
    </source>
</evidence>
<dbReference type="InterPro" id="IPR020846">
    <property type="entry name" value="MFS_dom"/>
</dbReference>
<evidence type="ECO:0000256" key="5">
    <source>
        <dbReference type="ARBA" id="ARBA00022989"/>
    </source>
</evidence>
<organism evidence="9 10">
    <name type="scientific">Nakamurella endophytica</name>
    <dbReference type="NCBI Taxonomy" id="1748367"/>
    <lineage>
        <taxon>Bacteria</taxon>
        <taxon>Bacillati</taxon>
        <taxon>Actinomycetota</taxon>
        <taxon>Actinomycetes</taxon>
        <taxon>Nakamurellales</taxon>
        <taxon>Nakamurellaceae</taxon>
        <taxon>Nakamurella</taxon>
    </lineage>
</organism>
<feature type="transmembrane region" description="Helical" evidence="7">
    <location>
        <begin position="340"/>
        <end position="364"/>
    </location>
</feature>
<dbReference type="Gene3D" id="1.20.1250.20">
    <property type="entry name" value="MFS general substrate transporter like domains"/>
    <property type="match status" value="1"/>
</dbReference>
<evidence type="ECO:0000259" key="8">
    <source>
        <dbReference type="PROSITE" id="PS50850"/>
    </source>
</evidence>
<dbReference type="Proteomes" id="UP000655208">
    <property type="component" value="Unassembled WGS sequence"/>
</dbReference>
<feature type="transmembrane region" description="Helical" evidence="7">
    <location>
        <begin position="306"/>
        <end position="328"/>
    </location>
</feature>
<gene>
    <name evidence="9" type="ORF">GCM10011594_35140</name>
</gene>
<feature type="domain" description="Major facilitator superfamily (MFS) profile" evidence="8">
    <location>
        <begin position="1"/>
        <end position="394"/>
    </location>
</feature>
<feature type="transmembrane region" description="Helical" evidence="7">
    <location>
        <begin position="254"/>
        <end position="273"/>
    </location>
</feature>
<evidence type="ECO:0000313" key="9">
    <source>
        <dbReference type="EMBL" id="GGM12241.1"/>
    </source>
</evidence>
<proteinExistence type="predicted"/>
<evidence type="ECO:0000256" key="3">
    <source>
        <dbReference type="ARBA" id="ARBA00022475"/>
    </source>
</evidence>
<comment type="subcellular location">
    <subcellularLocation>
        <location evidence="1">Cell membrane</location>
        <topology evidence="1">Multi-pass membrane protein</topology>
    </subcellularLocation>
</comment>
<feature type="transmembrane region" description="Helical" evidence="7">
    <location>
        <begin position="280"/>
        <end position="300"/>
    </location>
</feature>
<reference evidence="9" key="1">
    <citation type="journal article" date="2014" name="Int. J. Syst. Evol. Microbiol.">
        <title>Complete genome sequence of Corynebacterium casei LMG S-19264T (=DSM 44701T), isolated from a smear-ripened cheese.</title>
        <authorList>
            <consortium name="US DOE Joint Genome Institute (JGI-PGF)"/>
            <person name="Walter F."/>
            <person name="Albersmeier A."/>
            <person name="Kalinowski J."/>
            <person name="Ruckert C."/>
        </authorList>
    </citation>
    <scope>NUCLEOTIDE SEQUENCE</scope>
    <source>
        <strain evidence="9">CGMCC 4.7308</strain>
    </source>
</reference>
<evidence type="ECO:0000256" key="1">
    <source>
        <dbReference type="ARBA" id="ARBA00004651"/>
    </source>
</evidence>
<evidence type="ECO:0000256" key="6">
    <source>
        <dbReference type="ARBA" id="ARBA00023136"/>
    </source>
</evidence>
<dbReference type="RefSeq" id="WP_188943809.1">
    <property type="nucleotide sequence ID" value="NZ_BMNA01000010.1"/>
</dbReference>
<protein>
    <submittedName>
        <fullName evidence="9">MFS transporter</fullName>
    </submittedName>
</protein>
<evidence type="ECO:0000256" key="2">
    <source>
        <dbReference type="ARBA" id="ARBA00022448"/>
    </source>
</evidence>
<dbReference type="SUPFAM" id="SSF103473">
    <property type="entry name" value="MFS general substrate transporter"/>
    <property type="match status" value="1"/>
</dbReference>
<name>A0A917T6I3_9ACTN</name>
<comment type="caution">
    <text evidence="9">The sequence shown here is derived from an EMBL/GenBank/DDBJ whole genome shotgun (WGS) entry which is preliminary data.</text>
</comment>
<accession>A0A917T6I3</accession>
<feature type="transmembrane region" description="Helical" evidence="7">
    <location>
        <begin position="101"/>
        <end position="117"/>
    </location>
</feature>
<reference evidence="9" key="2">
    <citation type="submission" date="2020-09" db="EMBL/GenBank/DDBJ databases">
        <authorList>
            <person name="Sun Q."/>
            <person name="Zhou Y."/>
        </authorList>
    </citation>
    <scope>NUCLEOTIDE SEQUENCE</scope>
    <source>
        <strain evidence="9">CGMCC 4.7308</strain>
    </source>
</reference>
<keyword evidence="2" id="KW-0813">Transport</keyword>
<keyword evidence="10" id="KW-1185">Reference proteome</keyword>
<sequence>MFASLRIRNYRVFFTGQLIANIGNWTQRIAQDWLVLTLTGSATAVGITTALQFLPTLLLGPVGGSLADRYPKRTVLLTTQTVIACCAAVLGTLVLTHTVRVEYIFAVATVLGLATAVDNPTRQSFAGELVGPGQLRNAISLNSAAFQLGATVGPAVSGVLIGWIGIGSAFVVNAASFGASVFALTRVRTADLHLTPRSAAGAMRAIDAARTMHTRPQMWWPMVLAATFSLFTMNFPVTLAAFSATVFHGGPSGFALLTCMLAGGSVVGSLLAARRGPLRLRQLVTLAGALASAQLLAALAPGEVAFAAALTVTGLASVMFGVSANATVQLAAGEQMRGRVMGIYLVAVFGAGCVGGPVVGAIIQHLGPRAGLLAGAVLPGLVTVAVALTLARTGGIDVAAAVRGRVRSIGSSTRGAVVGWRH</sequence>
<dbReference type="PANTHER" id="PTHR23513">
    <property type="entry name" value="INTEGRAL MEMBRANE EFFLUX PROTEIN-RELATED"/>
    <property type="match status" value="1"/>
</dbReference>
<dbReference type="EMBL" id="BMNA01000010">
    <property type="protein sequence ID" value="GGM12241.1"/>
    <property type="molecule type" value="Genomic_DNA"/>
</dbReference>
<feature type="transmembrane region" description="Helical" evidence="7">
    <location>
        <begin position="370"/>
        <end position="391"/>
    </location>
</feature>
<dbReference type="CDD" id="cd06173">
    <property type="entry name" value="MFS_MefA_like"/>
    <property type="match status" value="1"/>
</dbReference>
<dbReference type="GO" id="GO:0005886">
    <property type="term" value="C:plasma membrane"/>
    <property type="evidence" value="ECO:0007669"/>
    <property type="project" value="UniProtKB-SubCell"/>
</dbReference>
<keyword evidence="3" id="KW-1003">Cell membrane</keyword>
<keyword evidence="4 7" id="KW-0812">Transmembrane</keyword>
<dbReference type="GO" id="GO:0022857">
    <property type="term" value="F:transmembrane transporter activity"/>
    <property type="evidence" value="ECO:0007669"/>
    <property type="project" value="InterPro"/>
</dbReference>
<evidence type="ECO:0000256" key="7">
    <source>
        <dbReference type="SAM" id="Phobius"/>
    </source>
</evidence>
<evidence type="ECO:0000313" key="10">
    <source>
        <dbReference type="Proteomes" id="UP000655208"/>
    </source>
</evidence>
<dbReference type="PROSITE" id="PS50850">
    <property type="entry name" value="MFS"/>
    <property type="match status" value="1"/>
</dbReference>
<dbReference type="Pfam" id="PF05977">
    <property type="entry name" value="MFS_3"/>
    <property type="match status" value="1"/>
</dbReference>
<dbReference type="InterPro" id="IPR010290">
    <property type="entry name" value="TM_effector"/>
</dbReference>
<feature type="transmembrane region" description="Helical" evidence="7">
    <location>
        <begin position="219"/>
        <end position="242"/>
    </location>
</feature>
<keyword evidence="6 7" id="KW-0472">Membrane</keyword>
<dbReference type="InterPro" id="IPR036259">
    <property type="entry name" value="MFS_trans_sf"/>
</dbReference>
<feature type="transmembrane region" description="Helical" evidence="7">
    <location>
        <begin position="33"/>
        <end position="54"/>
    </location>
</feature>